<dbReference type="Gene3D" id="2.60.40.10">
    <property type="entry name" value="Immunoglobulins"/>
    <property type="match status" value="1"/>
</dbReference>
<proteinExistence type="predicted"/>
<dbReference type="PANTHER" id="PTHR43737">
    <property type="entry name" value="BLL7424 PROTEIN"/>
    <property type="match status" value="1"/>
</dbReference>
<dbReference type="InterPro" id="IPR013783">
    <property type="entry name" value="Ig-like_fold"/>
</dbReference>
<evidence type="ECO:0000259" key="1">
    <source>
        <dbReference type="Pfam" id="PF18962"/>
    </source>
</evidence>
<protein>
    <submittedName>
        <fullName evidence="2">Uncharacterized protein (DUF1501 family)</fullName>
    </submittedName>
</protein>
<dbReference type="EMBL" id="JAATJH010000002">
    <property type="protein sequence ID" value="NJC26219.1"/>
    <property type="molecule type" value="Genomic_DNA"/>
</dbReference>
<feature type="domain" description="Secretion system C-terminal sorting" evidence="1">
    <location>
        <begin position="536"/>
        <end position="613"/>
    </location>
</feature>
<dbReference type="Pfam" id="PF07394">
    <property type="entry name" value="DUF1501"/>
    <property type="match status" value="1"/>
</dbReference>
<sequence length="614" mass="66666">MDRRNFLRRGGALSLPLLAGFSGIQAAGSSFLTNLLPPGSDRVLVLIQLNGGNDGLNTLVPIDQMGALQNVRPNVYQPKSSLKALTTSLALHSRMGGMQGLFTEGKMSIVQDVGYPNQNRSHFRSADIWTSGSNATTTLETGWVARHLETEFVGFPTDFPTSSQPHPPAISMGNIGNATCQGYVTNVSQTVKNPSELTLLAPGGNTPLPDDNYGDQLDFLRTAIEQTNEYGVVIKAAAESGATSATYQPGPLREQLQNVVRLISGGLQTQVYVVQLGGFDTHATQVNGNNTTQGRHADLLGQLSDGIAAFQTDLEEQGIADRVLGMTFSEFGRRIRSNGSNGTDHGTAAPMFLFGNCVSGTVLGDNPTIDTQIDQNEGVPMQYDFRDVYGSVLTDWFGVREADVRTLLYPGFVYLPVANGCASALPVELLNFTAAGDRKQINLAWQTTLEENNDGFEVQRSEDGKTFRRIGWVTATTDDGAGVHDYVLADSDVVTGPLYYYRLKQRDLDGNFEYSPARTARLTGSALGDWSVGNAFPNPATEETTVQVYAPTDGRVSYSVFNVGGQRIMQDSAVLIGRRDTRIKIRFGRVPPGIYTIRFDVNSSDYRTQKIIIR</sequence>
<accession>A0ABX0XBB6</accession>
<dbReference type="RefSeq" id="WP_168036975.1">
    <property type="nucleotide sequence ID" value="NZ_JAATJH010000002.1"/>
</dbReference>
<dbReference type="InterPro" id="IPR026444">
    <property type="entry name" value="Secre_tail"/>
</dbReference>
<reference evidence="2 3" key="1">
    <citation type="submission" date="2020-03" db="EMBL/GenBank/DDBJ databases">
        <title>Genomic Encyclopedia of Type Strains, Phase IV (KMG-IV): sequencing the most valuable type-strain genomes for metagenomic binning, comparative biology and taxonomic classification.</title>
        <authorList>
            <person name="Goeker M."/>
        </authorList>
    </citation>
    <scope>NUCLEOTIDE SEQUENCE [LARGE SCALE GENOMIC DNA]</scope>
    <source>
        <strain evidence="2 3">DSM 105096</strain>
    </source>
</reference>
<dbReference type="PANTHER" id="PTHR43737:SF1">
    <property type="entry name" value="DUF1501 DOMAIN-CONTAINING PROTEIN"/>
    <property type="match status" value="1"/>
</dbReference>
<keyword evidence="3" id="KW-1185">Reference proteome</keyword>
<evidence type="ECO:0000313" key="3">
    <source>
        <dbReference type="Proteomes" id="UP000770785"/>
    </source>
</evidence>
<dbReference type="InterPro" id="IPR010869">
    <property type="entry name" value="DUF1501"/>
</dbReference>
<name>A0ABX0XBB6_9BACT</name>
<evidence type="ECO:0000313" key="2">
    <source>
        <dbReference type="EMBL" id="NJC26219.1"/>
    </source>
</evidence>
<comment type="caution">
    <text evidence="2">The sequence shown here is derived from an EMBL/GenBank/DDBJ whole genome shotgun (WGS) entry which is preliminary data.</text>
</comment>
<organism evidence="2 3">
    <name type="scientific">Neolewinella antarctica</name>
    <dbReference type="NCBI Taxonomy" id="442734"/>
    <lineage>
        <taxon>Bacteria</taxon>
        <taxon>Pseudomonadati</taxon>
        <taxon>Bacteroidota</taxon>
        <taxon>Saprospiria</taxon>
        <taxon>Saprospirales</taxon>
        <taxon>Lewinellaceae</taxon>
        <taxon>Neolewinella</taxon>
    </lineage>
</organism>
<dbReference type="NCBIfam" id="TIGR04183">
    <property type="entry name" value="Por_Secre_tail"/>
    <property type="match status" value="1"/>
</dbReference>
<dbReference type="Pfam" id="PF18962">
    <property type="entry name" value="Por_Secre_tail"/>
    <property type="match status" value="1"/>
</dbReference>
<gene>
    <name evidence="2" type="ORF">GGR27_001718</name>
</gene>
<dbReference type="Proteomes" id="UP000770785">
    <property type="component" value="Unassembled WGS sequence"/>
</dbReference>